<dbReference type="PRINTS" id="PR00259">
    <property type="entry name" value="TMFOUR"/>
</dbReference>
<feature type="transmembrane region" description="Helical" evidence="5">
    <location>
        <begin position="251"/>
        <end position="277"/>
    </location>
</feature>
<gene>
    <name evidence="6" type="primary">ORF19853</name>
</gene>
<evidence type="ECO:0000313" key="6">
    <source>
        <dbReference type="EMBL" id="CEK53314.1"/>
    </source>
</evidence>
<dbReference type="PANTHER" id="PTHR19282">
    <property type="entry name" value="TETRASPANIN"/>
    <property type="match status" value="1"/>
</dbReference>
<evidence type="ECO:0000256" key="1">
    <source>
        <dbReference type="ARBA" id="ARBA00004141"/>
    </source>
</evidence>
<dbReference type="EMBL" id="HACG01006449">
    <property type="protein sequence ID" value="CEK53314.1"/>
    <property type="molecule type" value="Transcribed_RNA"/>
</dbReference>
<dbReference type="AlphaFoldDB" id="A0A0B6YAU5"/>
<dbReference type="Pfam" id="PF00335">
    <property type="entry name" value="Tetraspanin"/>
    <property type="match status" value="1"/>
</dbReference>
<feature type="transmembrane region" description="Helical" evidence="5">
    <location>
        <begin position="74"/>
        <end position="97"/>
    </location>
</feature>
<dbReference type="Gene3D" id="1.10.1450.10">
    <property type="entry name" value="Tetraspanin"/>
    <property type="match status" value="1"/>
</dbReference>
<evidence type="ECO:0000256" key="4">
    <source>
        <dbReference type="ARBA" id="ARBA00023136"/>
    </source>
</evidence>
<keyword evidence="4 5" id="KW-0472">Membrane</keyword>
<dbReference type="PANTHER" id="PTHR19282:SF534">
    <property type="entry name" value="TETRASPANIN FAMILY-RELATED"/>
    <property type="match status" value="1"/>
</dbReference>
<keyword evidence="2 5" id="KW-0812">Transmembrane</keyword>
<feature type="transmembrane region" description="Helical" evidence="5">
    <location>
        <begin position="104"/>
        <end position="129"/>
    </location>
</feature>
<name>A0A0B6YAU5_9EUPU</name>
<reference evidence="6" key="1">
    <citation type="submission" date="2014-12" db="EMBL/GenBank/DDBJ databases">
        <title>Insight into the proteome of Arion vulgaris.</title>
        <authorList>
            <person name="Aradska J."/>
            <person name="Bulat T."/>
            <person name="Smidak R."/>
            <person name="Sarate P."/>
            <person name="Gangsoo J."/>
            <person name="Sialana F."/>
            <person name="Bilban M."/>
            <person name="Lubec G."/>
        </authorList>
    </citation>
    <scope>NUCLEOTIDE SEQUENCE</scope>
    <source>
        <tissue evidence="6">Skin</tissue>
    </source>
</reference>
<proteinExistence type="predicted"/>
<dbReference type="InterPro" id="IPR018499">
    <property type="entry name" value="Tetraspanin/Peripherin"/>
</dbReference>
<evidence type="ECO:0000256" key="5">
    <source>
        <dbReference type="SAM" id="Phobius"/>
    </source>
</evidence>
<dbReference type="InterPro" id="IPR008952">
    <property type="entry name" value="Tetraspanin_EC2_sf"/>
</dbReference>
<dbReference type="SUPFAM" id="SSF48652">
    <property type="entry name" value="Tetraspanin"/>
    <property type="match status" value="1"/>
</dbReference>
<evidence type="ECO:0000256" key="3">
    <source>
        <dbReference type="ARBA" id="ARBA00022989"/>
    </source>
</evidence>
<comment type="subcellular location">
    <subcellularLocation>
        <location evidence="1">Membrane</location>
        <topology evidence="1">Multi-pass membrane protein</topology>
    </subcellularLocation>
</comment>
<protein>
    <submittedName>
        <fullName evidence="6">Uncharacterized protein</fullName>
    </submittedName>
</protein>
<dbReference type="GO" id="GO:0005886">
    <property type="term" value="C:plasma membrane"/>
    <property type="evidence" value="ECO:0007669"/>
    <property type="project" value="TreeGrafter"/>
</dbReference>
<accession>A0A0B6YAU5</accession>
<feature type="transmembrane region" description="Helical" evidence="5">
    <location>
        <begin position="35"/>
        <end position="54"/>
    </location>
</feature>
<sequence length="315" mass="36245">RTVREINELNERIATNTSIMRTDEKLCCLKTSLTISLWILWLVGAAIFGVLLWLRLDFWTNEYLELNSKLDHYLILIYVSLVAGAVITVFSVLGLIGGCLKIKWLLAVYLMIVVLAILMTVSAVVYGIFYRHELRNTLSSDNLLSNIIKTSYRNDHTHRISHVVDIMQSKLECCGAEDPLDYDKSNWGILISSNSKQANQIPVPATCCKEYFHSQNDSQTCFVYEMEDKTKSSDIWQNGCEESLQQFLCKYVVIVITVAALFFILQVICMIICSMYIRVLKSLYVPQPDDIVYDMARNQEKSPYPSRGDYREYYN</sequence>
<organism evidence="6">
    <name type="scientific">Arion vulgaris</name>
    <dbReference type="NCBI Taxonomy" id="1028688"/>
    <lineage>
        <taxon>Eukaryota</taxon>
        <taxon>Metazoa</taxon>
        <taxon>Spiralia</taxon>
        <taxon>Lophotrochozoa</taxon>
        <taxon>Mollusca</taxon>
        <taxon>Gastropoda</taxon>
        <taxon>Heterobranchia</taxon>
        <taxon>Euthyneura</taxon>
        <taxon>Panpulmonata</taxon>
        <taxon>Eupulmonata</taxon>
        <taxon>Stylommatophora</taxon>
        <taxon>Helicina</taxon>
        <taxon>Arionoidea</taxon>
        <taxon>Arionidae</taxon>
        <taxon>Arion</taxon>
    </lineage>
</organism>
<feature type="non-terminal residue" evidence="6">
    <location>
        <position position="1"/>
    </location>
</feature>
<keyword evidence="3 5" id="KW-1133">Transmembrane helix</keyword>
<evidence type="ECO:0000256" key="2">
    <source>
        <dbReference type="ARBA" id="ARBA00022692"/>
    </source>
</evidence>